<organism evidence="1 2">
    <name type="scientific">Cytobacillus pseudoceanisediminis</name>
    <dbReference type="NCBI Taxonomy" id="3051614"/>
    <lineage>
        <taxon>Bacteria</taxon>
        <taxon>Bacillati</taxon>
        <taxon>Bacillota</taxon>
        <taxon>Bacilli</taxon>
        <taxon>Bacillales</taxon>
        <taxon>Bacillaceae</taxon>
        <taxon>Cytobacillus</taxon>
    </lineage>
</organism>
<proteinExistence type="predicted"/>
<protein>
    <submittedName>
        <fullName evidence="1">Uncharacterized protein</fullName>
    </submittedName>
</protein>
<dbReference type="Proteomes" id="UP001472074">
    <property type="component" value="Chromosome"/>
</dbReference>
<keyword evidence="2" id="KW-1185">Reference proteome</keyword>
<sequence>MRYILLIAVIGLLIYILFRMFKSRRDVSGNNFTPIDDLDNGLIRKSSKEPHKIEARVKLHLKIERRIKSGYYEIYRRIQ</sequence>
<gene>
    <name evidence="1" type="ORF">AADC60_02915</name>
</gene>
<dbReference type="RefSeq" id="WP_034297449.1">
    <property type="nucleotide sequence ID" value="NZ_CP151651.1"/>
</dbReference>
<name>A0ABZ2ZN05_9BACI</name>
<evidence type="ECO:0000313" key="2">
    <source>
        <dbReference type="Proteomes" id="UP001472074"/>
    </source>
</evidence>
<accession>A0ABZ2ZN05</accession>
<evidence type="ECO:0000313" key="1">
    <source>
        <dbReference type="EMBL" id="WZP08107.1"/>
    </source>
</evidence>
<reference evidence="1 2" key="1">
    <citation type="submission" date="2024-04" db="EMBL/GenBank/DDBJ databases">
        <title>Screening of coral probiotics and analysis of their probiotic properties.</title>
        <authorList>
            <person name="Wang S."/>
        </authorList>
    </citation>
    <scope>NUCLEOTIDE SEQUENCE [LARGE SCALE GENOMIC DNA]</scope>
    <source>
        <strain evidence="1 2">GXU-Z9</strain>
    </source>
</reference>
<dbReference type="EMBL" id="CP151651">
    <property type="protein sequence ID" value="WZP08107.1"/>
    <property type="molecule type" value="Genomic_DNA"/>
</dbReference>